<sequence length="496" mass="57113">MDVLPIELLSEIFFHTLPNDGRRFYSPNPHEAPLLLCHICHLWRNLTLKSGCLWTNVSLSDQIRWNKPCYPSIFEVFSEQAKLWQEGSKSGIVNLEIDIRGFTGTSLSKDEESKELKSWSSLAQSILLSNTRRLQTLHINDPSRFLVRQVIWNNAFPVLSVLHIEMEQPLMADLSEPEEDAILVTNAPSLRKVFLQLNNAVSSFQLPWTQLTHLVIDKPMPFLEFYNLISQAKLLEQLSVGLDLITHIDPMVVQVVPRLQQLSLTIYSSANQSIFAPFEFPFLSTLFIRSDPWTTTAFDTPFFRWDTPMKKHLLCCRFSLLRSLTLGYQIISTPVLLHILATTTLLEVLKMDSANLNHQELFEAITFDPPVHALVPKLHTLHIYMDNQLQTLDLTTDTFIAFVESRTGLHAQMENQCITPDNNTNPELNSKSTARLKEVLLYFSRGDRFKDDKSISPITLTEALEQYPEWKDMKLEMILDTNLNGWLDDEIHFSDW</sequence>
<dbReference type="InterPro" id="IPR032675">
    <property type="entry name" value="LRR_dom_sf"/>
</dbReference>
<dbReference type="Gene3D" id="3.80.10.10">
    <property type="entry name" value="Ribonuclease Inhibitor"/>
    <property type="match status" value="1"/>
</dbReference>
<evidence type="ECO:0000313" key="1">
    <source>
        <dbReference type="EMBL" id="PPR02013.1"/>
    </source>
</evidence>
<reference evidence="1 2" key="1">
    <citation type="journal article" date="2018" name="Evol. Lett.">
        <title>Horizontal gene cluster transfer increased hallucinogenic mushroom diversity.</title>
        <authorList>
            <person name="Reynolds H.T."/>
            <person name="Vijayakumar V."/>
            <person name="Gluck-Thaler E."/>
            <person name="Korotkin H.B."/>
            <person name="Matheny P.B."/>
            <person name="Slot J.C."/>
        </authorList>
    </citation>
    <scope>NUCLEOTIDE SEQUENCE [LARGE SCALE GENOMIC DNA]</scope>
    <source>
        <strain evidence="1 2">2629</strain>
    </source>
</reference>
<gene>
    <name evidence="1" type="ORF">CVT24_011136</name>
</gene>
<evidence type="ECO:0000313" key="2">
    <source>
        <dbReference type="Proteomes" id="UP000284842"/>
    </source>
</evidence>
<dbReference type="InParanoid" id="A0A409YG71"/>
<dbReference type="OrthoDB" id="3266451at2759"/>
<dbReference type="AlphaFoldDB" id="A0A409YG71"/>
<dbReference type="SUPFAM" id="SSF52047">
    <property type="entry name" value="RNI-like"/>
    <property type="match status" value="1"/>
</dbReference>
<keyword evidence="2" id="KW-1185">Reference proteome</keyword>
<evidence type="ECO:0008006" key="3">
    <source>
        <dbReference type="Google" id="ProtNLM"/>
    </source>
</evidence>
<dbReference type="STRING" id="181874.A0A409YG71"/>
<dbReference type="Proteomes" id="UP000284842">
    <property type="component" value="Unassembled WGS sequence"/>
</dbReference>
<name>A0A409YG71_9AGAR</name>
<protein>
    <recommendedName>
        <fullName evidence="3">F-box domain-containing protein</fullName>
    </recommendedName>
</protein>
<proteinExistence type="predicted"/>
<organism evidence="1 2">
    <name type="scientific">Panaeolus cyanescens</name>
    <dbReference type="NCBI Taxonomy" id="181874"/>
    <lineage>
        <taxon>Eukaryota</taxon>
        <taxon>Fungi</taxon>
        <taxon>Dikarya</taxon>
        <taxon>Basidiomycota</taxon>
        <taxon>Agaricomycotina</taxon>
        <taxon>Agaricomycetes</taxon>
        <taxon>Agaricomycetidae</taxon>
        <taxon>Agaricales</taxon>
        <taxon>Agaricineae</taxon>
        <taxon>Galeropsidaceae</taxon>
        <taxon>Panaeolus</taxon>
    </lineage>
</organism>
<comment type="caution">
    <text evidence="1">The sequence shown here is derived from an EMBL/GenBank/DDBJ whole genome shotgun (WGS) entry which is preliminary data.</text>
</comment>
<dbReference type="EMBL" id="NHTK01001195">
    <property type="protein sequence ID" value="PPR02013.1"/>
    <property type="molecule type" value="Genomic_DNA"/>
</dbReference>
<accession>A0A409YG71</accession>